<evidence type="ECO:0000313" key="3">
    <source>
        <dbReference type="EMBL" id="PSL50302.1"/>
    </source>
</evidence>
<gene>
    <name evidence="3" type="ORF">CLV51_1011646</name>
</gene>
<feature type="domain" description="AB hydrolase-1" evidence="2">
    <location>
        <begin position="83"/>
        <end position="236"/>
    </location>
</feature>
<dbReference type="EMBL" id="PYAW01000001">
    <property type="protein sequence ID" value="PSL50302.1"/>
    <property type="molecule type" value="Genomic_DNA"/>
</dbReference>
<keyword evidence="4" id="KW-1185">Reference proteome</keyword>
<organism evidence="3 4">
    <name type="scientific">Chitinophaga niastensis</name>
    <dbReference type="NCBI Taxonomy" id="536980"/>
    <lineage>
        <taxon>Bacteria</taxon>
        <taxon>Pseudomonadati</taxon>
        <taxon>Bacteroidota</taxon>
        <taxon>Chitinophagia</taxon>
        <taxon>Chitinophagales</taxon>
        <taxon>Chitinophagaceae</taxon>
        <taxon>Chitinophaga</taxon>
    </lineage>
</organism>
<feature type="signal peptide" evidence="1">
    <location>
        <begin position="1"/>
        <end position="21"/>
    </location>
</feature>
<dbReference type="OrthoDB" id="613638at2"/>
<evidence type="ECO:0000313" key="4">
    <source>
        <dbReference type="Proteomes" id="UP000240971"/>
    </source>
</evidence>
<accession>A0A2P8HVP8</accession>
<protein>
    <submittedName>
        <fullName evidence="3">Alpha/beta hydrolase family protein</fullName>
    </submittedName>
</protein>
<dbReference type="Proteomes" id="UP000240971">
    <property type="component" value="Unassembled WGS sequence"/>
</dbReference>
<proteinExistence type="predicted"/>
<comment type="caution">
    <text evidence="3">The sequence shown here is derived from an EMBL/GenBank/DDBJ whole genome shotgun (WGS) entry which is preliminary data.</text>
</comment>
<keyword evidence="1" id="KW-0732">Signal</keyword>
<dbReference type="InterPro" id="IPR029058">
    <property type="entry name" value="AB_hydrolase_fold"/>
</dbReference>
<feature type="chain" id="PRO_5015131332" evidence="1">
    <location>
        <begin position="22"/>
        <end position="481"/>
    </location>
</feature>
<dbReference type="Pfam" id="PF00561">
    <property type="entry name" value="Abhydrolase_1"/>
    <property type="match status" value="1"/>
</dbReference>
<sequence>MKKNILSSLIAMVCLVQFSSAQQKAIYIPTIEPCACPVKVDSSFKTRCGYLIVPENRKKKNSKLIKLPFIIVESKDPDKKKDPVLFTSGGPGNSSLGWTIGITKGPIINSRDCIAFEQRGTKFAIPYIRSYELDTAIKESYRKNLSKDSMVLEGIKRYKKTLETKGIDLSGYNTYETVEDIHDLLNVLHIDSVNLLGGSYSGGLMLAVLQHDSSRIRSLILDSPLPTFVPIDEDEPANFNEALHILSARCKKDSGVLYADLEEKFQIYFNSIIGKTFYINYLENGTSDSLSIRYTKNELLDVIENNLLDVSKIKEVPFIIMDIIKGNHYKYIKAKLDDLFSKNPAPDGMRISVYCADQAAYHSEDIIRQLYSIYPWMEGYHINDVYKAICDCWAVPPVKPITKQPFYSNKPVLLGDGAMDPACRPVYMDMIHHYMPVSQRFLFINRSHGVFGWDQGRAIVQQFLDNPYQKIATTNKDIIAY</sequence>
<dbReference type="GO" id="GO:0016787">
    <property type="term" value="F:hydrolase activity"/>
    <property type="evidence" value="ECO:0007669"/>
    <property type="project" value="UniProtKB-KW"/>
</dbReference>
<keyword evidence="3" id="KW-0378">Hydrolase</keyword>
<name>A0A2P8HVP8_CHINA</name>
<evidence type="ECO:0000256" key="1">
    <source>
        <dbReference type="SAM" id="SignalP"/>
    </source>
</evidence>
<evidence type="ECO:0000259" key="2">
    <source>
        <dbReference type="Pfam" id="PF00561"/>
    </source>
</evidence>
<dbReference type="InterPro" id="IPR000073">
    <property type="entry name" value="AB_hydrolase_1"/>
</dbReference>
<reference evidence="3 4" key="1">
    <citation type="submission" date="2018-03" db="EMBL/GenBank/DDBJ databases">
        <title>Genomic Encyclopedia of Archaeal and Bacterial Type Strains, Phase II (KMG-II): from individual species to whole genera.</title>
        <authorList>
            <person name="Goeker M."/>
        </authorList>
    </citation>
    <scope>NUCLEOTIDE SEQUENCE [LARGE SCALE GENOMIC DNA]</scope>
    <source>
        <strain evidence="3 4">DSM 24859</strain>
    </source>
</reference>
<dbReference type="Gene3D" id="3.40.50.1820">
    <property type="entry name" value="alpha/beta hydrolase"/>
    <property type="match status" value="1"/>
</dbReference>
<dbReference type="AlphaFoldDB" id="A0A2P8HVP8"/>
<dbReference type="SUPFAM" id="SSF53474">
    <property type="entry name" value="alpha/beta-Hydrolases"/>
    <property type="match status" value="1"/>
</dbReference>
<dbReference type="RefSeq" id="WP_106527458.1">
    <property type="nucleotide sequence ID" value="NZ_PYAW01000001.1"/>
</dbReference>